<reference evidence="2 3" key="1">
    <citation type="submission" date="2021-06" db="EMBL/GenBank/DDBJ databases">
        <title>Caerostris extrusa draft genome.</title>
        <authorList>
            <person name="Kono N."/>
            <person name="Arakawa K."/>
        </authorList>
    </citation>
    <scope>NUCLEOTIDE SEQUENCE [LARGE SCALE GENOMIC DNA]</scope>
</reference>
<dbReference type="EMBL" id="BPLR01012374">
    <property type="protein sequence ID" value="GIY53527.1"/>
    <property type="molecule type" value="Genomic_DNA"/>
</dbReference>
<name>A0AAV4U6Y9_CAEEX</name>
<gene>
    <name evidence="2" type="primary">AVEN_62124_1</name>
    <name evidence="2" type="ORF">CEXT_584521</name>
</gene>
<organism evidence="2 3">
    <name type="scientific">Caerostris extrusa</name>
    <name type="common">Bark spider</name>
    <name type="synonym">Caerostris bankana</name>
    <dbReference type="NCBI Taxonomy" id="172846"/>
    <lineage>
        <taxon>Eukaryota</taxon>
        <taxon>Metazoa</taxon>
        <taxon>Ecdysozoa</taxon>
        <taxon>Arthropoda</taxon>
        <taxon>Chelicerata</taxon>
        <taxon>Arachnida</taxon>
        <taxon>Araneae</taxon>
        <taxon>Araneomorphae</taxon>
        <taxon>Entelegynae</taxon>
        <taxon>Araneoidea</taxon>
        <taxon>Araneidae</taxon>
        <taxon>Caerostris</taxon>
    </lineage>
</organism>
<sequence>MNAGASIFSLTPPSRHPPPRSPQRPQHFLPEGYHRKSIQKEKELLFMQCVIPGDFNMEFVRLDWLRESVPYNFSLPTDSRQGQQLDTSAIVHPGTNARPTHILGQRIIRPLSFIISDNNLDPFVRATHHDVSNESSAVPPSSMTSSQFLYRADNPPYHHSSVSDGALPTTSAYDRFEQQSHCPLSKCDSFYPIIYQIATNFTVVGLLGYDCNYELSNCFSPTIEVNFTPNGLLQGVRFIRVEEI</sequence>
<evidence type="ECO:0000256" key="1">
    <source>
        <dbReference type="SAM" id="MobiDB-lite"/>
    </source>
</evidence>
<accession>A0AAV4U6Y9</accession>
<dbReference type="AlphaFoldDB" id="A0AAV4U6Y9"/>
<feature type="region of interest" description="Disordered" evidence="1">
    <location>
        <begin position="1"/>
        <end position="27"/>
    </location>
</feature>
<proteinExistence type="predicted"/>
<comment type="caution">
    <text evidence="2">The sequence shown here is derived from an EMBL/GenBank/DDBJ whole genome shotgun (WGS) entry which is preliminary data.</text>
</comment>
<protein>
    <submittedName>
        <fullName evidence="2">Uncharacterized protein</fullName>
    </submittedName>
</protein>
<evidence type="ECO:0000313" key="2">
    <source>
        <dbReference type="EMBL" id="GIY53527.1"/>
    </source>
</evidence>
<evidence type="ECO:0000313" key="3">
    <source>
        <dbReference type="Proteomes" id="UP001054945"/>
    </source>
</evidence>
<keyword evidence="3" id="KW-1185">Reference proteome</keyword>
<dbReference type="Proteomes" id="UP001054945">
    <property type="component" value="Unassembled WGS sequence"/>
</dbReference>